<dbReference type="PANTHER" id="PTHR15189:SF7">
    <property type="entry name" value="BRISC AND BRCA1-A COMPLEX MEMBER 2"/>
    <property type="match status" value="1"/>
</dbReference>
<dbReference type="EnsemblMetazoa" id="CLYHEMT009339.1">
    <property type="protein sequence ID" value="CLYHEMP009339.1"/>
    <property type="gene ID" value="CLYHEMG009339"/>
</dbReference>
<evidence type="ECO:0000256" key="2">
    <source>
        <dbReference type="ARBA" id="ARBA00019438"/>
    </source>
</evidence>
<evidence type="ECO:0000256" key="15">
    <source>
        <dbReference type="RuleBase" id="RU368019"/>
    </source>
</evidence>
<dbReference type="AlphaFoldDB" id="A0A7M5VE39"/>
<evidence type="ECO:0000256" key="6">
    <source>
        <dbReference type="ARBA" id="ARBA00022737"/>
    </source>
</evidence>
<keyword evidence="11 15" id="KW-0234">DNA repair</keyword>
<dbReference type="GO" id="GO:0070531">
    <property type="term" value="C:BRCA1-A complex"/>
    <property type="evidence" value="ECO:0007669"/>
    <property type="project" value="UniProtKB-UniRule"/>
</dbReference>
<keyword evidence="4 15" id="KW-0132">Cell division</keyword>
<keyword evidence="5 15" id="KW-0053">Apoptosis</keyword>
<dbReference type="RefSeq" id="XP_066925440.1">
    <property type="nucleotide sequence ID" value="XM_067069339.1"/>
</dbReference>
<dbReference type="Proteomes" id="UP000594262">
    <property type="component" value="Unplaced"/>
</dbReference>
<evidence type="ECO:0000256" key="5">
    <source>
        <dbReference type="ARBA" id="ARBA00022703"/>
    </source>
</evidence>
<dbReference type="GO" id="GO:0031593">
    <property type="term" value="F:polyubiquitin modification-dependent protein binding"/>
    <property type="evidence" value="ECO:0007669"/>
    <property type="project" value="UniProtKB-UniRule"/>
</dbReference>
<dbReference type="Pfam" id="PF06113">
    <property type="entry name" value="BRE"/>
    <property type="match status" value="1"/>
</dbReference>
<evidence type="ECO:0000313" key="17">
    <source>
        <dbReference type="Proteomes" id="UP000594262"/>
    </source>
</evidence>
<evidence type="ECO:0000256" key="3">
    <source>
        <dbReference type="ARBA" id="ARBA00022490"/>
    </source>
</evidence>
<comment type="domain">
    <text evidence="15">Contains 2 ubiquitin-conjugating enzyme family-like (UEV-like) regions. These regions lack the critical Cys residues required for ubiquitination but retain the ability to bind ubiquitin.</text>
</comment>
<evidence type="ECO:0000256" key="4">
    <source>
        <dbReference type="ARBA" id="ARBA00022618"/>
    </source>
</evidence>
<accession>A0A7M5VE39</accession>
<comment type="function">
    <text evidence="15">May play a role in homeostasis or cellular differentiation in cells of neural, epithelial and germline origins. May also act as a death receptor-associated anti-apoptotic protein, which inhibits the mitochondrial apoptotic pathway.</text>
</comment>
<protein>
    <recommendedName>
        <fullName evidence="2 15">BRISC and BRCA1-A complex member 2</fullName>
    </recommendedName>
</protein>
<evidence type="ECO:0000256" key="13">
    <source>
        <dbReference type="ARBA" id="ARBA00023306"/>
    </source>
</evidence>
<dbReference type="GO" id="GO:0006915">
    <property type="term" value="P:apoptotic process"/>
    <property type="evidence" value="ECO:0007669"/>
    <property type="project" value="UniProtKB-UniRule"/>
</dbReference>
<evidence type="ECO:0000256" key="12">
    <source>
        <dbReference type="ARBA" id="ARBA00023242"/>
    </source>
</evidence>
<evidence type="ECO:0000256" key="1">
    <source>
        <dbReference type="ARBA" id="ARBA00004123"/>
    </source>
</evidence>
<keyword evidence="13 15" id="KW-0131">Cell cycle</keyword>
<dbReference type="GO" id="GO:0006302">
    <property type="term" value="P:double-strand break repair"/>
    <property type="evidence" value="ECO:0007669"/>
    <property type="project" value="UniProtKB-UniRule"/>
</dbReference>
<keyword evidence="12 15" id="KW-0539">Nucleus</keyword>
<organism evidence="16 17">
    <name type="scientific">Clytia hemisphaerica</name>
    <dbReference type="NCBI Taxonomy" id="252671"/>
    <lineage>
        <taxon>Eukaryota</taxon>
        <taxon>Metazoa</taxon>
        <taxon>Cnidaria</taxon>
        <taxon>Hydrozoa</taxon>
        <taxon>Hydroidolina</taxon>
        <taxon>Leptothecata</taxon>
        <taxon>Obeliida</taxon>
        <taxon>Clytiidae</taxon>
        <taxon>Clytia</taxon>
    </lineage>
</organism>
<dbReference type="GO" id="GO:0010212">
    <property type="term" value="P:response to ionizing radiation"/>
    <property type="evidence" value="ECO:0007669"/>
    <property type="project" value="UniProtKB-UniRule"/>
</dbReference>
<dbReference type="GO" id="GO:0070552">
    <property type="term" value="C:BRISC complex"/>
    <property type="evidence" value="ECO:0007669"/>
    <property type="project" value="UniProtKB-UniRule"/>
</dbReference>
<comment type="subunit">
    <text evidence="15">Component of the ARISC complex. Component of the BRCA1-A complex. Component of the BRISC complex. Binds polyubiquitin.</text>
</comment>
<keyword evidence="6" id="KW-0677">Repeat</keyword>
<keyword evidence="9 15" id="KW-0833">Ubl conjugation pathway</keyword>
<evidence type="ECO:0000256" key="14">
    <source>
        <dbReference type="ARBA" id="ARBA00025766"/>
    </source>
</evidence>
<evidence type="ECO:0000256" key="8">
    <source>
        <dbReference type="ARBA" id="ARBA00022776"/>
    </source>
</evidence>
<evidence type="ECO:0000313" key="16">
    <source>
        <dbReference type="EnsemblMetazoa" id="CLYHEMP009339.1"/>
    </source>
</evidence>
<sequence>MAGANSHKNMMDTQKHLDQQIKKLREFSLGLKGVQVLIEKTKSRFNPWQSDSEQIKNIFDVQIEVADSPCIWEFNLEHADHFPDVIFAEEDEEFNPDITSYTSLSDWDIKKDTKLQEFVLELSRSYVQYQKEKLQCYDQIKEEFQIFFKDHSELANECELQIAKGGQKAHTYSDIITFLVPIKCDCSDVPPTFKKKNSGKDVSYLHIKYESPNQTSVSSKLILNNSLISVLGGSSNLRIPSYGSLSLSKYVEKVTKLVQNTVEMVSQGYQMRRHFISLLIKELGSSAIVEYDTKLFLEACFMVEREDGFACLLLVSLTRLYSEKSPKMVLQSIYNVDGASKLPKLQVPLEGCFQDVAGAGDGVGECNENEDIRVAFIREAINKTVEELREVVLNGVQ</sequence>
<keyword evidence="17" id="KW-1185">Reference proteome</keyword>
<dbReference type="GO" id="GO:0007095">
    <property type="term" value="P:mitotic G2 DNA damage checkpoint signaling"/>
    <property type="evidence" value="ECO:0007669"/>
    <property type="project" value="UniProtKB-UniRule"/>
</dbReference>
<evidence type="ECO:0000256" key="11">
    <source>
        <dbReference type="ARBA" id="ARBA00023204"/>
    </source>
</evidence>
<evidence type="ECO:0000256" key="7">
    <source>
        <dbReference type="ARBA" id="ARBA00022763"/>
    </source>
</evidence>
<reference evidence="16" key="1">
    <citation type="submission" date="2021-01" db="UniProtKB">
        <authorList>
            <consortium name="EnsemblMetazoa"/>
        </authorList>
    </citation>
    <scope>IDENTIFICATION</scope>
</reference>
<dbReference type="GO" id="GO:0005737">
    <property type="term" value="C:cytoplasm"/>
    <property type="evidence" value="ECO:0007669"/>
    <property type="project" value="UniProtKB-SubCell"/>
</dbReference>
<keyword evidence="3 15" id="KW-0963">Cytoplasm</keyword>
<name>A0A7M5VE39_9CNID</name>
<evidence type="ECO:0000256" key="9">
    <source>
        <dbReference type="ARBA" id="ARBA00022786"/>
    </source>
</evidence>
<dbReference type="GO" id="GO:0045739">
    <property type="term" value="P:positive regulation of DNA repair"/>
    <property type="evidence" value="ECO:0007669"/>
    <property type="project" value="UniProtKB-UniRule"/>
</dbReference>
<dbReference type="GO" id="GO:0051301">
    <property type="term" value="P:cell division"/>
    <property type="evidence" value="ECO:0007669"/>
    <property type="project" value="UniProtKB-UniRule"/>
</dbReference>
<dbReference type="PANTHER" id="PTHR15189">
    <property type="entry name" value="BRISC AND BRCA1-A COMPLEX MEMBER 2"/>
    <property type="match status" value="1"/>
</dbReference>
<proteinExistence type="inferred from homology"/>
<keyword evidence="8 15" id="KW-0498">Mitosis</keyword>
<keyword evidence="7 15" id="KW-0227">DNA damage</keyword>
<dbReference type="InterPro" id="IPR010358">
    <property type="entry name" value="BRE"/>
</dbReference>
<evidence type="ECO:0000256" key="10">
    <source>
        <dbReference type="ARBA" id="ARBA00022853"/>
    </source>
</evidence>
<dbReference type="GO" id="GO:0006325">
    <property type="term" value="P:chromatin organization"/>
    <property type="evidence" value="ECO:0007669"/>
    <property type="project" value="UniProtKB-UniRule"/>
</dbReference>
<comment type="similarity">
    <text evidence="14 15">Belongs to the BABAM2 family.</text>
</comment>
<dbReference type="OrthoDB" id="538811at2759"/>
<comment type="subcellular location">
    <subcellularLocation>
        <location evidence="15">Cytoplasm</location>
    </subcellularLocation>
    <subcellularLocation>
        <location evidence="1 15">Nucleus</location>
    </subcellularLocation>
    <text evidence="15">Localizes at sites of DNA damage at double-strand breaks (DSBs).</text>
</comment>
<keyword evidence="10 15" id="KW-0156">Chromatin regulator</keyword>
<dbReference type="GeneID" id="136812812"/>